<evidence type="ECO:0000313" key="4">
    <source>
        <dbReference type="EMBL" id="OCH91276.1"/>
    </source>
</evidence>
<dbReference type="PRINTS" id="PR00080">
    <property type="entry name" value="SDRFAMILY"/>
</dbReference>
<dbReference type="OrthoDB" id="498125at2759"/>
<dbReference type="GO" id="GO:0006633">
    <property type="term" value="P:fatty acid biosynthetic process"/>
    <property type="evidence" value="ECO:0007669"/>
    <property type="project" value="TreeGrafter"/>
</dbReference>
<dbReference type="PANTHER" id="PTHR42760">
    <property type="entry name" value="SHORT-CHAIN DEHYDROGENASES/REDUCTASES FAMILY MEMBER"/>
    <property type="match status" value="1"/>
</dbReference>
<dbReference type="SUPFAM" id="SSF51735">
    <property type="entry name" value="NAD(P)-binding Rossmann-fold domains"/>
    <property type="match status" value="1"/>
</dbReference>
<dbReference type="AlphaFoldDB" id="A0A8E2AUM1"/>
<keyword evidence="5" id="KW-1185">Reference proteome</keyword>
<dbReference type="PRINTS" id="PR00081">
    <property type="entry name" value="GDHRDH"/>
</dbReference>
<organism evidence="4 5">
    <name type="scientific">Obba rivulosa</name>
    <dbReference type="NCBI Taxonomy" id="1052685"/>
    <lineage>
        <taxon>Eukaryota</taxon>
        <taxon>Fungi</taxon>
        <taxon>Dikarya</taxon>
        <taxon>Basidiomycota</taxon>
        <taxon>Agaricomycotina</taxon>
        <taxon>Agaricomycetes</taxon>
        <taxon>Polyporales</taxon>
        <taxon>Gelatoporiaceae</taxon>
        <taxon>Obba</taxon>
    </lineage>
</organism>
<evidence type="ECO:0000256" key="1">
    <source>
        <dbReference type="ARBA" id="ARBA00006484"/>
    </source>
</evidence>
<dbReference type="GO" id="GO:0048038">
    <property type="term" value="F:quinone binding"/>
    <property type="evidence" value="ECO:0007669"/>
    <property type="project" value="TreeGrafter"/>
</dbReference>
<dbReference type="Proteomes" id="UP000250043">
    <property type="component" value="Unassembled WGS sequence"/>
</dbReference>
<dbReference type="Pfam" id="PF00106">
    <property type="entry name" value="adh_short"/>
    <property type="match status" value="1"/>
</dbReference>
<evidence type="ECO:0000256" key="2">
    <source>
        <dbReference type="RuleBase" id="RU000363"/>
    </source>
</evidence>
<evidence type="ECO:0000256" key="3">
    <source>
        <dbReference type="SAM" id="MobiDB-lite"/>
    </source>
</evidence>
<evidence type="ECO:0000313" key="5">
    <source>
        <dbReference type="Proteomes" id="UP000250043"/>
    </source>
</evidence>
<sequence length="320" mass="33420">MLLDFLVPPRITDYYNYLTNPNPNVSASSTSLPLSETGSSITDTGLSSTSSSRSISVAMPAAVPTISARIALVTGAAQGIGEAIALRLAEDGLDVAVNDISCKHEQLNDVVERIKAMGRRAIAVPGDVSSEEDVVLLVKTTVEVLGGLDVMVANAGVVAMKPLLDTSLEEYDRIMGVNARGVMLCFKHAAAQMIKQGRGGRIIGACSGSGKKGICNMAAYSMSKFAVRGLTQACASEWIQHGITVNSYAPGCILTPMLMHPDDAKNGGPASTAKLATGMPLDIPDAEPTVVAGFVSYIARPEAHFITGQTINIDGGLHFD</sequence>
<protein>
    <submittedName>
        <fullName evidence="4">NAD-P-binding protein</fullName>
    </submittedName>
</protein>
<dbReference type="EMBL" id="KV722388">
    <property type="protein sequence ID" value="OCH91276.1"/>
    <property type="molecule type" value="Genomic_DNA"/>
</dbReference>
<proteinExistence type="inferred from homology"/>
<dbReference type="InterPro" id="IPR036291">
    <property type="entry name" value="NAD(P)-bd_dom_sf"/>
</dbReference>
<dbReference type="PANTHER" id="PTHR42760:SF121">
    <property type="entry name" value="3-OXOACYL-(ACYL-CARRIER-PROTEIN) REDUCTASE"/>
    <property type="match status" value="1"/>
</dbReference>
<name>A0A8E2AUM1_9APHY</name>
<comment type="similarity">
    <text evidence="1 2">Belongs to the short-chain dehydrogenases/reductases (SDR) family.</text>
</comment>
<dbReference type="InterPro" id="IPR002347">
    <property type="entry name" value="SDR_fam"/>
</dbReference>
<feature type="compositionally biased region" description="Polar residues" evidence="3">
    <location>
        <begin position="26"/>
        <end position="36"/>
    </location>
</feature>
<dbReference type="FunFam" id="3.40.50.720:FF:000084">
    <property type="entry name" value="Short-chain dehydrogenase reductase"/>
    <property type="match status" value="1"/>
</dbReference>
<dbReference type="GO" id="GO:0016616">
    <property type="term" value="F:oxidoreductase activity, acting on the CH-OH group of donors, NAD or NADP as acceptor"/>
    <property type="evidence" value="ECO:0007669"/>
    <property type="project" value="TreeGrafter"/>
</dbReference>
<feature type="compositionally biased region" description="Low complexity" evidence="3">
    <location>
        <begin position="37"/>
        <end position="51"/>
    </location>
</feature>
<reference evidence="4 5" key="1">
    <citation type="submission" date="2016-07" db="EMBL/GenBank/DDBJ databases">
        <title>Draft genome of the white-rot fungus Obba rivulosa 3A-2.</title>
        <authorList>
            <consortium name="DOE Joint Genome Institute"/>
            <person name="Miettinen O."/>
            <person name="Riley R."/>
            <person name="Acob R."/>
            <person name="Barry K."/>
            <person name="Cullen D."/>
            <person name="De Vries R."/>
            <person name="Hainaut M."/>
            <person name="Hatakka A."/>
            <person name="Henrissat B."/>
            <person name="Hilden K."/>
            <person name="Kuo R."/>
            <person name="Labutti K."/>
            <person name="Lipzen A."/>
            <person name="Makela M.R."/>
            <person name="Sandor L."/>
            <person name="Spatafora J.W."/>
            <person name="Grigoriev I.V."/>
            <person name="Hibbett D.S."/>
        </authorList>
    </citation>
    <scope>NUCLEOTIDE SEQUENCE [LARGE SCALE GENOMIC DNA]</scope>
    <source>
        <strain evidence="4 5">3A-2</strain>
    </source>
</reference>
<dbReference type="Gene3D" id="3.40.50.720">
    <property type="entry name" value="NAD(P)-binding Rossmann-like Domain"/>
    <property type="match status" value="1"/>
</dbReference>
<accession>A0A8E2AUM1</accession>
<feature type="region of interest" description="Disordered" evidence="3">
    <location>
        <begin position="26"/>
        <end position="51"/>
    </location>
</feature>
<gene>
    <name evidence="4" type="ORF">OBBRIDRAFT_531998</name>
</gene>